<evidence type="ECO:0000256" key="1">
    <source>
        <dbReference type="SAM" id="MobiDB-lite"/>
    </source>
</evidence>
<evidence type="ECO:0000313" key="10">
    <source>
        <dbReference type="EMBL" id="RZH95674.1"/>
    </source>
</evidence>
<evidence type="ECO:0000313" key="14">
    <source>
        <dbReference type="Proteomes" id="UP000443506"/>
    </source>
</evidence>
<feature type="region of interest" description="Disordered" evidence="1">
    <location>
        <begin position="188"/>
        <end position="226"/>
    </location>
</feature>
<organism evidence="4 12">
    <name type="scientific">Staphylococcus aureus</name>
    <dbReference type="NCBI Taxonomy" id="1280"/>
    <lineage>
        <taxon>Bacteria</taxon>
        <taxon>Bacillati</taxon>
        <taxon>Bacillota</taxon>
        <taxon>Bacilli</taxon>
        <taxon>Bacillales</taxon>
        <taxon>Staphylococcaceae</taxon>
        <taxon>Staphylococcus</taxon>
    </lineage>
</organism>
<dbReference type="Proteomes" id="UP000459702">
    <property type="component" value="Unassembled WGS sequence"/>
</dbReference>
<gene>
    <name evidence="10" type="ORF">EIG94_01695</name>
    <name evidence="2" type="ORF">SAMEA1029512_02720</name>
    <name evidence="3" type="ORF">SAMEA1029528_02807</name>
    <name evidence="4" type="ORF">SAMEA2078260_02699</name>
    <name evidence="6" type="ORF">SAMEA2078588_02709</name>
    <name evidence="7" type="ORF">SAMEA2080344_02635</name>
    <name evidence="5" type="ORF">SAMEA2081063_02680</name>
    <name evidence="8" type="ORF">SAMEA4008575_02762</name>
    <name evidence="9" type="ORF">SAMEA70146418_02874</name>
</gene>
<sequence>MKFIVVKPRGDAKSGDSDKTVIDYDLNKINDKETFIRSQVGDVVMVEQIGDYFVWFNEPRGDFYTEQDELVKIPLKAQRNLPNILINENYLAHGNVVFTANAVTCDGDNLYGLDDQDYAIIINAFMSTGHAIVEHGDDEAIVVDRVFDGLLNVSQTDYDNYDYPEIEELEIPDKVEGTGVEFEYTDEEYNGSNEYYKAPRSGSDEDFNAVSPEELEAEEQKYLSNL</sequence>
<evidence type="ECO:0000313" key="6">
    <source>
        <dbReference type="EMBL" id="CAA6129996.1"/>
    </source>
</evidence>
<dbReference type="RefSeq" id="WP_000668931.1">
    <property type="nucleotide sequence ID" value="NZ_AP025249.1"/>
</dbReference>
<evidence type="ECO:0000313" key="18">
    <source>
        <dbReference type="Proteomes" id="UP000505390"/>
    </source>
</evidence>
<dbReference type="EMBL" id="CACUNS010000024">
    <property type="protein sequence ID" value="CAA6129996.1"/>
    <property type="molecule type" value="Genomic_DNA"/>
</dbReference>
<dbReference type="EMBL" id="CACTOE010000030">
    <property type="protein sequence ID" value="CAA4167443.1"/>
    <property type="molecule type" value="Genomic_DNA"/>
</dbReference>
<evidence type="ECO:0000313" key="17">
    <source>
        <dbReference type="Proteomes" id="UP000459702"/>
    </source>
</evidence>
<dbReference type="EMBL" id="CACURZ010000022">
    <property type="protein sequence ID" value="CAA6390466.1"/>
    <property type="molecule type" value="Genomic_DNA"/>
</dbReference>
<comment type="caution">
    <text evidence="4">The sequence shown here is derived from an EMBL/GenBank/DDBJ whole genome shotgun (WGS) entry which is preliminary data.</text>
</comment>
<evidence type="ECO:0000313" key="13">
    <source>
        <dbReference type="Proteomes" id="UP000442782"/>
    </source>
</evidence>
<dbReference type="EMBL" id="CACTPI010000025">
    <property type="protein sequence ID" value="CAA4170719.1"/>
    <property type="molecule type" value="Genomic_DNA"/>
</dbReference>
<evidence type="ECO:0000313" key="8">
    <source>
        <dbReference type="EMBL" id="CAC5811195.1"/>
    </source>
</evidence>
<evidence type="ECO:0000313" key="19">
    <source>
        <dbReference type="Proteomes" id="UP000507112"/>
    </source>
</evidence>
<dbReference type="EMBL" id="CACTWD010000024">
    <property type="protein sequence ID" value="CAA4706499.1"/>
    <property type="molecule type" value="Genomic_DNA"/>
</dbReference>
<evidence type="ECO:0000313" key="7">
    <source>
        <dbReference type="EMBL" id="CAA6390466.1"/>
    </source>
</evidence>
<dbReference type="EMBL" id="CACTQT010000023">
    <property type="protein sequence ID" value="CAA4399913.1"/>
    <property type="molecule type" value="Genomic_DNA"/>
</dbReference>
<dbReference type="Proteomes" id="UP000443506">
    <property type="component" value="Unassembled WGS sequence"/>
</dbReference>
<dbReference type="Proteomes" id="UP000505390">
    <property type="component" value="Unassembled WGS sequence"/>
</dbReference>
<reference evidence="12 13" key="2">
    <citation type="submission" date="2019-12" db="EMBL/GenBank/DDBJ databases">
        <authorList>
            <consortium name="Pathogen Informatics"/>
        </authorList>
    </citation>
    <scope>NUCLEOTIDE SEQUENCE [LARGE SCALE GENOMIC DNA]</scope>
    <source>
        <strain evidence="9 19">MOS105</strain>
        <strain evidence="3 15">S040_N01_C01</strain>
        <strain evidence="2 13">S087_N01_C01</strain>
        <strain evidence="8 18">SG160</strain>
        <strain evidence="6 17">T012_N10_C04</strain>
        <strain evidence="4 12">T012_N16_C08</strain>
        <strain evidence="5 14">T065_N03_C06</strain>
        <strain evidence="7 16">T197_A02_C01</strain>
    </source>
</reference>
<dbReference type="EMBL" id="CAIGXB010000017">
    <property type="protein sequence ID" value="CAC5811195.1"/>
    <property type="molecule type" value="Genomic_DNA"/>
</dbReference>
<evidence type="ECO:0000313" key="2">
    <source>
        <dbReference type="EMBL" id="CAA4167443.1"/>
    </source>
</evidence>
<reference evidence="10 11" key="1">
    <citation type="submission" date="2018-11" db="EMBL/GenBank/DDBJ databases">
        <title>Genomic profiling of Staphylococcus species from a Poultry farm system in KwaZulu-Natal, South Africa.</title>
        <authorList>
            <person name="Amoako D.G."/>
            <person name="Somboro A.M."/>
            <person name="Abia A.L.K."/>
            <person name="Bester L.A."/>
            <person name="Essack S.Y."/>
        </authorList>
    </citation>
    <scope>NUCLEOTIDE SEQUENCE [LARGE SCALE GENOMIC DNA]</scope>
    <source>
        <strain evidence="10 11">SA9</strain>
    </source>
</reference>
<dbReference type="Proteomes" id="UP000442696">
    <property type="component" value="Unassembled WGS sequence"/>
</dbReference>
<dbReference type="Proteomes" id="UP000442782">
    <property type="component" value="Unassembled WGS sequence"/>
</dbReference>
<dbReference type="EMBL" id="CAIIGD010000018">
    <property type="protein sequence ID" value="CAC8239340.1"/>
    <property type="molecule type" value="Genomic_DNA"/>
</dbReference>
<dbReference type="OMA" id="TYNDERY"/>
<evidence type="ECO:0000313" key="16">
    <source>
        <dbReference type="Proteomes" id="UP000459586"/>
    </source>
</evidence>
<dbReference type="Proteomes" id="UP000443708">
    <property type="component" value="Unassembled WGS sequence"/>
</dbReference>
<evidence type="ECO:0000313" key="11">
    <source>
        <dbReference type="Proteomes" id="UP000293434"/>
    </source>
</evidence>
<evidence type="ECO:0000313" key="9">
    <source>
        <dbReference type="EMBL" id="CAC8239340.1"/>
    </source>
</evidence>
<dbReference type="Proteomes" id="UP000507112">
    <property type="component" value="Unassembled WGS sequence"/>
</dbReference>
<dbReference type="Proteomes" id="UP000459586">
    <property type="component" value="Unassembled WGS sequence"/>
</dbReference>
<dbReference type="Proteomes" id="UP000293434">
    <property type="component" value="Unassembled WGS sequence"/>
</dbReference>
<dbReference type="AlphaFoldDB" id="A0A0Z0U0Y5"/>
<dbReference type="EMBL" id="RQTC01000017">
    <property type="protein sequence ID" value="RZH95674.1"/>
    <property type="molecule type" value="Genomic_DNA"/>
</dbReference>
<evidence type="ECO:0000313" key="4">
    <source>
        <dbReference type="EMBL" id="CAA4399913.1"/>
    </source>
</evidence>
<protein>
    <submittedName>
        <fullName evidence="4">Phage protein</fullName>
    </submittedName>
</protein>
<name>A0A0Z0U0Y5_STAAU</name>
<evidence type="ECO:0000313" key="12">
    <source>
        <dbReference type="Proteomes" id="UP000442696"/>
    </source>
</evidence>
<proteinExistence type="predicted"/>
<evidence type="ECO:0000313" key="15">
    <source>
        <dbReference type="Proteomes" id="UP000443708"/>
    </source>
</evidence>
<accession>A0A0Z0U0Y5</accession>
<evidence type="ECO:0000313" key="3">
    <source>
        <dbReference type="EMBL" id="CAA4170719.1"/>
    </source>
</evidence>
<evidence type="ECO:0000313" key="5">
    <source>
        <dbReference type="EMBL" id="CAA4706499.1"/>
    </source>
</evidence>